<dbReference type="Proteomes" id="UP001218218">
    <property type="component" value="Unassembled WGS sequence"/>
</dbReference>
<name>A0AAD7EBF9_9AGAR</name>
<keyword evidence="2" id="KW-1185">Reference proteome</keyword>
<protein>
    <submittedName>
        <fullName evidence="1">Uncharacterized protein</fullName>
    </submittedName>
</protein>
<organism evidence="1 2">
    <name type="scientific">Mycena albidolilacea</name>
    <dbReference type="NCBI Taxonomy" id="1033008"/>
    <lineage>
        <taxon>Eukaryota</taxon>
        <taxon>Fungi</taxon>
        <taxon>Dikarya</taxon>
        <taxon>Basidiomycota</taxon>
        <taxon>Agaricomycotina</taxon>
        <taxon>Agaricomycetes</taxon>
        <taxon>Agaricomycetidae</taxon>
        <taxon>Agaricales</taxon>
        <taxon>Marasmiineae</taxon>
        <taxon>Mycenaceae</taxon>
        <taxon>Mycena</taxon>
    </lineage>
</organism>
<gene>
    <name evidence="1" type="ORF">DFH08DRAFT_483697</name>
</gene>
<evidence type="ECO:0000313" key="2">
    <source>
        <dbReference type="Proteomes" id="UP001218218"/>
    </source>
</evidence>
<dbReference type="EMBL" id="JARIHO010000080">
    <property type="protein sequence ID" value="KAJ7309986.1"/>
    <property type="molecule type" value="Genomic_DNA"/>
</dbReference>
<dbReference type="AlphaFoldDB" id="A0AAD7EBF9"/>
<proteinExistence type="predicted"/>
<evidence type="ECO:0000313" key="1">
    <source>
        <dbReference type="EMBL" id="KAJ7309986.1"/>
    </source>
</evidence>
<comment type="caution">
    <text evidence="1">The sequence shown here is derived from an EMBL/GenBank/DDBJ whole genome shotgun (WGS) entry which is preliminary data.</text>
</comment>
<sequence length="287" mass="31328">MPMDTSQSRIASLMSWLAVLTPMTPFPGRRGHVPHAGVCSLLDPPRLVPVASALSQALPCRGMKFASPLHLSAQTPPPTLQATTSPIHAKCECPCTGYDHHQLCRSTHARWMDATSLRCPSHACGPAPVLRVCQYFFRRLPIARLRTDSREFPFRLSSTHPSSTPASWTRGLAAYHAVRWWLLSSRTLPANASSPNPPPCSDRGHPLTAIHLHFPPPAIRECQALVHLGIASCSAQDRRTPAELARSHADKYVLRACIVEPAPVYHVPMGVLPALHISAPSSAYPSR</sequence>
<reference evidence="1" key="1">
    <citation type="submission" date="2023-03" db="EMBL/GenBank/DDBJ databases">
        <title>Massive genome expansion in bonnet fungi (Mycena s.s.) driven by repeated elements and novel gene families across ecological guilds.</title>
        <authorList>
            <consortium name="Lawrence Berkeley National Laboratory"/>
            <person name="Harder C.B."/>
            <person name="Miyauchi S."/>
            <person name="Viragh M."/>
            <person name="Kuo A."/>
            <person name="Thoen E."/>
            <person name="Andreopoulos B."/>
            <person name="Lu D."/>
            <person name="Skrede I."/>
            <person name="Drula E."/>
            <person name="Henrissat B."/>
            <person name="Morin E."/>
            <person name="Kohler A."/>
            <person name="Barry K."/>
            <person name="LaButti K."/>
            <person name="Morin E."/>
            <person name="Salamov A."/>
            <person name="Lipzen A."/>
            <person name="Mereny Z."/>
            <person name="Hegedus B."/>
            <person name="Baldrian P."/>
            <person name="Stursova M."/>
            <person name="Weitz H."/>
            <person name="Taylor A."/>
            <person name="Grigoriev I.V."/>
            <person name="Nagy L.G."/>
            <person name="Martin F."/>
            <person name="Kauserud H."/>
        </authorList>
    </citation>
    <scope>NUCLEOTIDE SEQUENCE</scope>
    <source>
        <strain evidence="1">CBHHK002</strain>
    </source>
</reference>
<accession>A0AAD7EBF9</accession>